<dbReference type="Pfam" id="PF07700">
    <property type="entry name" value="HNOB"/>
    <property type="match status" value="1"/>
</dbReference>
<dbReference type="Proteomes" id="UP000219439">
    <property type="component" value="Unassembled WGS sequence"/>
</dbReference>
<gene>
    <name evidence="2" type="ORF">SAMN06265368_3456</name>
</gene>
<dbReference type="InterPro" id="IPR011644">
    <property type="entry name" value="Heme_NO-bd"/>
</dbReference>
<organism evidence="2 3">
    <name type="scientific">Cohaesibacter gelatinilyticus</name>
    <dbReference type="NCBI Taxonomy" id="372072"/>
    <lineage>
        <taxon>Bacteria</taxon>
        <taxon>Pseudomonadati</taxon>
        <taxon>Pseudomonadota</taxon>
        <taxon>Alphaproteobacteria</taxon>
        <taxon>Hyphomicrobiales</taxon>
        <taxon>Cohaesibacteraceae</taxon>
    </lineage>
</organism>
<name>A0A285PGD2_9HYPH</name>
<reference evidence="2 3" key="1">
    <citation type="submission" date="2017-09" db="EMBL/GenBank/DDBJ databases">
        <authorList>
            <person name="Ehlers B."/>
            <person name="Leendertz F.H."/>
        </authorList>
    </citation>
    <scope>NUCLEOTIDE SEQUENCE [LARGE SCALE GENOMIC DNA]</scope>
    <source>
        <strain evidence="2 3">DSM 18289</strain>
    </source>
</reference>
<accession>A0A285PGD2</accession>
<evidence type="ECO:0000313" key="2">
    <source>
        <dbReference type="EMBL" id="SNZ20353.1"/>
    </source>
</evidence>
<dbReference type="InterPro" id="IPR024096">
    <property type="entry name" value="NO_sig/Golgi_transp_ligand-bd"/>
</dbReference>
<protein>
    <submittedName>
        <fullName evidence="2">Haem-NO-binding</fullName>
    </submittedName>
</protein>
<proteinExistence type="predicted"/>
<sequence length="181" mass="20110">MKGIVFTEFIELMETKFGADLAEQVIMDSNLPSGGAYTSVGTYSHDEIVALVITLSQKTGIEISDLIQAFGTHLLKRFSILFPEFFSEVPVVTDFLSNVDDYIHGEVLKLYPDATLPDLDTSIKENGDIELLYKSDRMMGDLAEGLIVGAIDHFGQTHTYHREDLNQEGGAQCIRFIVTAR</sequence>
<dbReference type="SUPFAM" id="SSF111126">
    <property type="entry name" value="Ligand-binding domain in the NO signalling and Golgi transport"/>
    <property type="match status" value="1"/>
</dbReference>
<dbReference type="Gene3D" id="3.90.1520.10">
    <property type="entry name" value="H-NOX domain"/>
    <property type="match status" value="1"/>
</dbReference>
<feature type="domain" description="Heme NO-binding" evidence="1">
    <location>
        <begin position="2"/>
        <end position="158"/>
    </location>
</feature>
<dbReference type="AlphaFoldDB" id="A0A285PGD2"/>
<keyword evidence="3" id="KW-1185">Reference proteome</keyword>
<evidence type="ECO:0000313" key="3">
    <source>
        <dbReference type="Proteomes" id="UP000219439"/>
    </source>
</evidence>
<dbReference type="InterPro" id="IPR038158">
    <property type="entry name" value="H-NOX_domain_sf"/>
</dbReference>
<dbReference type="EMBL" id="OBEL01000004">
    <property type="protein sequence ID" value="SNZ20353.1"/>
    <property type="molecule type" value="Genomic_DNA"/>
</dbReference>
<dbReference type="OrthoDB" id="7266652at2"/>
<dbReference type="RefSeq" id="WP_097154706.1">
    <property type="nucleotide sequence ID" value="NZ_OBEL01000004.1"/>
</dbReference>
<evidence type="ECO:0000259" key="1">
    <source>
        <dbReference type="Pfam" id="PF07700"/>
    </source>
</evidence>
<dbReference type="GO" id="GO:0020037">
    <property type="term" value="F:heme binding"/>
    <property type="evidence" value="ECO:0007669"/>
    <property type="project" value="InterPro"/>
</dbReference>